<feature type="binding site" evidence="9">
    <location>
        <position position="145"/>
    </location>
    <ligand>
        <name>Zn(2+)</name>
        <dbReference type="ChEBI" id="CHEBI:29105"/>
    </ligand>
</feature>
<evidence type="ECO:0000256" key="11">
    <source>
        <dbReference type="PIRSR" id="PIRSR035805-2"/>
    </source>
</evidence>
<dbReference type="GO" id="GO:0004797">
    <property type="term" value="F:thymidine kinase activity"/>
    <property type="evidence" value="ECO:0007669"/>
    <property type="project" value="UniProtKB-UniRule"/>
</dbReference>
<dbReference type="GO" id="GO:0071897">
    <property type="term" value="P:DNA biosynthetic process"/>
    <property type="evidence" value="ECO:0007669"/>
    <property type="project" value="UniProtKB-KW"/>
</dbReference>
<evidence type="ECO:0000256" key="5">
    <source>
        <dbReference type="ARBA" id="ARBA00022679"/>
    </source>
</evidence>
<comment type="similarity">
    <text evidence="1 9 13">Belongs to the thymidine kinase family.</text>
</comment>
<comment type="caution">
    <text evidence="14">The sequence shown here is derived from an EMBL/GenBank/DDBJ whole genome shotgun (WGS) entry which is preliminary data.</text>
</comment>
<keyword evidence="9" id="KW-0862">Zinc</keyword>
<dbReference type="GO" id="GO:0005829">
    <property type="term" value="C:cytosol"/>
    <property type="evidence" value="ECO:0007669"/>
    <property type="project" value="TreeGrafter"/>
</dbReference>
<gene>
    <name evidence="9" type="primary">tdk</name>
    <name evidence="14" type="ORF">GQE98_01515</name>
</gene>
<dbReference type="SUPFAM" id="SSF52540">
    <property type="entry name" value="P-loop containing nucleoside triphosphate hydrolases"/>
    <property type="match status" value="1"/>
</dbReference>
<evidence type="ECO:0000256" key="9">
    <source>
        <dbReference type="HAMAP-Rule" id="MF_00124"/>
    </source>
</evidence>
<feature type="binding site" evidence="9">
    <location>
        <position position="182"/>
    </location>
    <ligand>
        <name>Zn(2+)</name>
        <dbReference type="ChEBI" id="CHEBI:29105"/>
    </ligand>
</feature>
<evidence type="ECO:0000313" key="14">
    <source>
        <dbReference type="EMBL" id="MZR29303.1"/>
    </source>
</evidence>
<dbReference type="PANTHER" id="PTHR11441">
    <property type="entry name" value="THYMIDINE KINASE"/>
    <property type="match status" value="1"/>
</dbReference>
<feature type="binding site" evidence="9">
    <location>
        <position position="147"/>
    </location>
    <ligand>
        <name>Zn(2+)</name>
        <dbReference type="ChEBI" id="CHEBI:29105"/>
    </ligand>
</feature>
<dbReference type="NCBIfam" id="NF003300">
    <property type="entry name" value="PRK04296.1-5"/>
    <property type="match status" value="1"/>
</dbReference>
<dbReference type="PIRSF" id="PIRSF035805">
    <property type="entry name" value="TK_cell"/>
    <property type="match status" value="1"/>
</dbReference>
<dbReference type="Gene3D" id="3.30.60.20">
    <property type="match status" value="1"/>
</dbReference>
<evidence type="ECO:0000256" key="3">
    <source>
        <dbReference type="ARBA" id="ARBA00022490"/>
    </source>
</evidence>
<name>A0A6L8W441_9PROT</name>
<dbReference type="FunFam" id="3.40.50.300:FF:000323">
    <property type="entry name" value="Thymidine kinase"/>
    <property type="match status" value="1"/>
</dbReference>
<feature type="binding site" evidence="9">
    <location>
        <begin position="9"/>
        <end position="16"/>
    </location>
    <ligand>
        <name>ATP</name>
        <dbReference type="ChEBI" id="CHEBI:30616"/>
    </ligand>
</feature>
<evidence type="ECO:0000256" key="1">
    <source>
        <dbReference type="ARBA" id="ARBA00007587"/>
    </source>
</evidence>
<comment type="subunit">
    <text evidence="9">Homotetramer.</text>
</comment>
<keyword evidence="3 9" id="KW-0963">Cytoplasm</keyword>
<feature type="binding site" evidence="9">
    <location>
        <begin position="87"/>
        <end position="90"/>
    </location>
    <ligand>
        <name>ATP</name>
        <dbReference type="ChEBI" id="CHEBI:30616"/>
    </ligand>
</feature>
<feature type="binding site" evidence="11">
    <location>
        <position position="178"/>
    </location>
    <ligand>
        <name>substrate</name>
    </ligand>
</feature>
<dbReference type="HAMAP" id="MF_00124">
    <property type="entry name" value="Thymidine_kinase"/>
    <property type="match status" value="1"/>
</dbReference>
<keyword evidence="4 9" id="KW-0237">DNA synthesis</keyword>
<comment type="catalytic activity">
    <reaction evidence="9 12">
        <text>thymidine + ATP = dTMP + ADP + H(+)</text>
        <dbReference type="Rhea" id="RHEA:19129"/>
        <dbReference type="ChEBI" id="CHEBI:15378"/>
        <dbReference type="ChEBI" id="CHEBI:17748"/>
        <dbReference type="ChEBI" id="CHEBI:30616"/>
        <dbReference type="ChEBI" id="CHEBI:63528"/>
        <dbReference type="ChEBI" id="CHEBI:456216"/>
        <dbReference type="EC" id="2.7.1.21"/>
    </reaction>
</comment>
<keyword evidence="15" id="KW-1185">Reference proteome</keyword>
<protein>
    <recommendedName>
        <fullName evidence="2 9">Thymidine kinase</fullName>
        <ecNumber evidence="2 9">2.7.1.21</ecNumber>
    </recommendedName>
</protein>
<evidence type="ECO:0000256" key="13">
    <source>
        <dbReference type="RuleBase" id="RU004165"/>
    </source>
</evidence>
<dbReference type="InterPro" id="IPR027417">
    <property type="entry name" value="P-loop_NTPase"/>
</dbReference>
<keyword evidence="8 9" id="KW-0067">ATP-binding</keyword>
<dbReference type="GO" id="GO:0008270">
    <property type="term" value="F:zinc ion binding"/>
    <property type="evidence" value="ECO:0007669"/>
    <property type="project" value="UniProtKB-UniRule"/>
</dbReference>
<reference evidence="14 15" key="1">
    <citation type="submission" date="2019-12" db="EMBL/GenBank/DDBJ databases">
        <title>Snethiella sp. nov. sp. isolated from sea sand.</title>
        <authorList>
            <person name="Kim J."/>
            <person name="Jeong S.E."/>
            <person name="Jung H.S."/>
            <person name="Jeon C.O."/>
        </authorList>
    </citation>
    <scope>NUCLEOTIDE SEQUENCE [LARGE SCALE GENOMIC DNA]</scope>
    <source>
        <strain evidence="14 15">DP05</strain>
    </source>
</reference>
<dbReference type="Pfam" id="PF00265">
    <property type="entry name" value="TK"/>
    <property type="match status" value="1"/>
</dbReference>
<evidence type="ECO:0000256" key="6">
    <source>
        <dbReference type="ARBA" id="ARBA00022741"/>
    </source>
</evidence>
<keyword evidence="7 9" id="KW-0418">Kinase</keyword>
<dbReference type="SUPFAM" id="SSF57716">
    <property type="entry name" value="Glucocorticoid receptor-like (DNA-binding domain)"/>
    <property type="match status" value="1"/>
</dbReference>
<evidence type="ECO:0000256" key="7">
    <source>
        <dbReference type="ARBA" id="ARBA00022777"/>
    </source>
</evidence>
<dbReference type="GO" id="GO:0005524">
    <property type="term" value="F:ATP binding"/>
    <property type="evidence" value="ECO:0007669"/>
    <property type="project" value="UniProtKB-UniRule"/>
</dbReference>
<dbReference type="Proteomes" id="UP000476030">
    <property type="component" value="Unassembled WGS sequence"/>
</dbReference>
<dbReference type="EMBL" id="WTUW01000001">
    <property type="protein sequence ID" value="MZR29303.1"/>
    <property type="molecule type" value="Genomic_DNA"/>
</dbReference>
<keyword evidence="5 9" id="KW-0808">Transferase</keyword>
<organism evidence="14 15">
    <name type="scientific">Sneathiella litorea</name>
    <dbReference type="NCBI Taxonomy" id="2606216"/>
    <lineage>
        <taxon>Bacteria</taxon>
        <taxon>Pseudomonadati</taxon>
        <taxon>Pseudomonadota</taxon>
        <taxon>Alphaproteobacteria</taxon>
        <taxon>Sneathiellales</taxon>
        <taxon>Sneathiellaceae</taxon>
        <taxon>Sneathiella</taxon>
    </lineage>
</organism>
<proteinExistence type="inferred from homology"/>
<dbReference type="InterPro" id="IPR001267">
    <property type="entry name" value="Thymidine_kinase"/>
</dbReference>
<evidence type="ECO:0000256" key="12">
    <source>
        <dbReference type="RuleBase" id="RU000544"/>
    </source>
</evidence>
<evidence type="ECO:0000256" key="2">
    <source>
        <dbReference type="ARBA" id="ARBA00012118"/>
    </source>
</evidence>
<dbReference type="PROSITE" id="PS00603">
    <property type="entry name" value="TK_CELLULAR_TYPE"/>
    <property type="match status" value="1"/>
</dbReference>
<comment type="subcellular location">
    <subcellularLocation>
        <location evidence="9">Cytoplasm</location>
    </subcellularLocation>
</comment>
<dbReference type="GO" id="GO:0046104">
    <property type="term" value="P:thymidine metabolic process"/>
    <property type="evidence" value="ECO:0007669"/>
    <property type="project" value="TreeGrafter"/>
</dbReference>
<keyword evidence="9" id="KW-0479">Metal-binding</keyword>
<evidence type="ECO:0000256" key="4">
    <source>
        <dbReference type="ARBA" id="ARBA00022634"/>
    </source>
</evidence>
<dbReference type="PANTHER" id="PTHR11441:SF0">
    <property type="entry name" value="THYMIDINE KINASE, CYTOSOLIC"/>
    <property type="match status" value="1"/>
</dbReference>
<accession>A0A6L8W441</accession>
<keyword evidence="6 9" id="KW-0547">Nucleotide-binding</keyword>
<feature type="active site" description="Proton acceptor" evidence="9 10">
    <location>
        <position position="88"/>
    </location>
</feature>
<dbReference type="Gene3D" id="3.40.50.300">
    <property type="entry name" value="P-loop containing nucleotide triphosphate hydrolases"/>
    <property type="match status" value="1"/>
</dbReference>
<sequence length="192" mass="21743">MAKLYFNYSTMNAGKSTTLLQSSFNYQERGMRPFLFTAALDNRYGVGKIASRIGLQAEASLFSADTDLLKVIEEEIKVQPVDCVMIDEAQFLTRDQVFQLSEITDKLKIPVLAYGLRTDFQGNLFEGSQYLLAWADELRELKTICHCGKKATMVIRVNEDGQPVREGAQKEIGGNDRYVALCRFHFKEAVYS</sequence>
<evidence type="ECO:0000256" key="8">
    <source>
        <dbReference type="ARBA" id="ARBA00022840"/>
    </source>
</evidence>
<feature type="binding site" evidence="9">
    <location>
        <position position="185"/>
    </location>
    <ligand>
        <name>Zn(2+)</name>
        <dbReference type="ChEBI" id="CHEBI:29105"/>
    </ligand>
</feature>
<dbReference type="EC" id="2.7.1.21" evidence="2 9"/>
<evidence type="ECO:0000256" key="10">
    <source>
        <dbReference type="PIRSR" id="PIRSR035805-1"/>
    </source>
</evidence>
<dbReference type="AlphaFoldDB" id="A0A6L8W441"/>
<dbReference type="InterPro" id="IPR020633">
    <property type="entry name" value="Thymidine_kinase_CS"/>
</dbReference>
<dbReference type="RefSeq" id="WP_161313784.1">
    <property type="nucleotide sequence ID" value="NZ_WTUW01000001.1"/>
</dbReference>
<evidence type="ECO:0000313" key="15">
    <source>
        <dbReference type="Proteomes" id="UP000476030"/>
    </source>
</evidence>